<name>A0ABT9A7E8_9BACT</name>
<dbReference type="EMBL" id="JAUQSX010000001">
    <property type="protein sequence ID" value="MDO7844896.1"/>
    <property type="molecule type" value="Genomic_DNA"/>
</dbReference>
<evidence type="ECO:0000313" key="1">
    <source>
        <dbReference type="EMBL" id="MDO7844896.1"/>
    </source>
</evidence>
<proteinExistence type="predicted"/>
<gene>
    <name evidence="1" type="ORF">Q5H92_00895</name>
</gene>
<dbReference type="SUPFAM" id="SSF54518">
    <property type="entry name" value="Tubby C-terminal domain-like"/>
    <property type="match status" value="1"/>
</dbReference>
<comment type="caution">
    <text evidence="1">The sequence shown here is derived from an EMBL/GenBank/DDBJ whole genome shotgun (WGS) entry which is preliminary data.</text>
</comment>
<dbReference type="Proteomes" id="UP001167796">
    <property type="component" value="Unassembled WGS sequence"/>
</dbReference>
<keyword evidence="2" id="KW-1185">Reference proteome</keyword>
<dbReference type="InterPro" id="IPR005552">
    <property type="entry name" value="Scramblase"/>
</dbReference>
<evidence type="ECO:0000313" key="2">
    <source>
        <dbReference type="Proteomes" id="UP001167796"/>
    </source>
</evidence>
<accession>A0ABT9A7E8</accession>
<dbReference type="InterPro" id="IPR025659">
    <property type="entry name" value="Tubby-like_C"/>
</dbReference>
<dbReference type="Pfam" id="PF03803">
    <property type="entry name" value="Scramblase"/>
    <property type="match status" value="1"/>
</dbReference>
<organism evidence="1 2">
    <name type="scientific">Hymenobacter mellowenesis</name>
    <dbReference type="NCBI Taxonomy" id="3063995"/>
    <lineage>
        <taxon>Bacteria</taxon>
        <taxon>Pseudomonadati</taxon>
        <taxon>Bacteroidota</taxon>
        <taxon>Cytophagia</taxon>
        <taxon>Cytophagales</taxon>
        <taxon>Hymenobacteraceae</taxon>
        <taxon>Hymenobacter</taxon>
    </lineage>
</organism>
<dbReference type="PANTHER" id="PTHR23248:SF9">
    <property type="entry name" value="PHOSPHOLIPID SCRAMBLASE"/>
    <property type="match status" value="1"/>
</dbReference>
<protein>
    <submittedName>
        <fullName evidence="1">Phospholipid scramblase-related protein</fullName>
    </submittedName>
</protein>
<sequence length="216" mass="24250">MGNASFFNRHAYFVREHIGFLKLKDTFDILDAETQEHLGYATEENPIWVNLTRLLLQKHRMPTTVVVRRLSDDAPMLRLERGWRFLRSKIRIYDGQGELLGYFESKILTLGGGFHVYDARGIRVADIKGNWIGWDFRFLDAGGQALGLVTKKWAGIGRELFTNADNYLISLTDRGSAQPATAALLLAAGLAIDTLYKEARSQATGTTTSDFSYTPG</sequence>
<dbReference type="RefSeq" id="WP_305009572.1">
    <property type="nucleotide sequence ID" value="NZ_JAUQSX010000001.1"/>
</dbReference>
<dbReference type="PANTHER" id="PTHR23248">
    <property type="entry name" value="PHOSPHOLIPID SCRAMBLASE-RELATED"/>
    <property type="match status" value="1"/>
</dbReference>
<reference evidence="1" key="1">
    <citation type="submission" date="2023-07" db="EMBL/GenBank/DDBJ databases">
        <authorList>
            <person name="Kim M.K."/>
        </authorList>
    </citation>
    <scope>NUCLEOTIDE SEQUENCE</scope>
    <source>
        <strain evidence="1">M29</strain>
    </source>
</reference>